<evidence type="ECO:0000313" key="3">
    <source>
        <dbReference type="Proteomes" id="UP001228905"/>
    </source>
</evidence>
<dbReference type="EMBL" id="JAUSVS010000002">
    <property type="protein sequence ID" value="MDQ0463930.1"/>
    <property type="molecule type" value="Genomic_DNA"/>
</dbReference>
<organism evidence="2 3">
    <name type="scientific">Caulobacter ginsengisoli</name>
    <dbReference type="NCBI Taxonomy" id="400775"/>
    <lineage>
        <taxon>Bacteria</taxon>
        <taxon>Pseudomonadati</taxon>
        <taxon>Pseudomonadota</taxon>
        <taxon>Alphaproteobacteria</taxon>
        <taxon>Caulobacterales</taxon>
        <taxon>Caulobacteraceae</taxon>
        <taxon>Caulobacter</taxon>
    </lineage>
</organism>
<dbReference type="PROSITE" id="PS51257">
    <property type="entry name" value="PROKAR_LIPOPROTEIN"/>
    <property type="match status" value="1"/>
</dbReference>
<dbReference type="Proteomes" id="UP001228905">
    <property type="component" value="Unassembled WGS sequence"/>
</dbReference>
<reference evidence="2 3" key="1">
    <citation type="submission" date="2023-07" db="EMBL/GenBank/DDBJ databases">
        <title>Genomic Encyclopedia of Type Strains, Phase IV (KMG-IV): sequencing the most valuable type-strain genomes for metagenomic binning, comparative biology and taxonomic classification.</title>
        <authorList>
            <person name="Goeker M."/>
        </authorList>
    </citation>
    <scope>NUCLEOTIDE SEQUENCE [LARGE SCALE GENOMIC DNA]</scope>
    <source>
        <strain evidence="2 3">DSM 18695</strain>
    </source>
</reference>
<evidence type="ECO:0000256" key="1">
    <source>
        <dbReference type="SAM" id="SignalP"/>
    </source>
</evidence>
<protein>
    <recommendedName>
        <fullName evidence="4">Lipoprotein</fullName>
    </recommendedName>
</protein>
<dbReference type="RefSeq" id="WP_307348209.1">
    <property type="nucleotide sequence ID" value="NZ_JAUSVS010000002.1"/>
</dbReference>
<gene>
    <name evidence="2" type="ORF">QO010_001701</name>
</gene>
<feature type="signal peptide" evidence="1">
    <location>
        <begin position="1"/>
        <end position="17"/>
    </location>
</feature>
<keyword evidence="1" id="KW-0732">Signal</keyword>
<comment type="caution">
    <text evidence="2">The sequence shown here is derived from an EMBL/GenBank/DDBJ whole genome shotgun (WGS) entry which is preliminary data.</text>
</comment>
<sequence length="132" mass="14488">MKHQTLLLLAAPLALLAACEKVPEAPYDRGVCYQAQPQPDGKTLKYNVAGKGIDSIEKCAAKLEGIRQRFLALGGQNHDMIGAYQGSFLFLRPNGIYRAERWNSAQYILLVRTGDGRLAIPGAMPMDPADMR</sequence>
<proteinExistence type="predicted"/>
<evidence type="ECO:0008006" key="4">
    <source>
        <dbReference type="Google" id="ProtNLM"/>
    </source>
</evidence>
<name>A0ABU0IPJ6_9CAUL</name>
<feature type="chain" id="PRO_5046039709" description="Lipoprotein" evidence="1">
    <location>
        <begin position="18"/>
        <end position="132"/>
    </location>
</feature>
<evidence type="ECO:0000313" key="2">
    <source>
        <dbReference type="EMBL" id="MDQ0463930.1"/>
    </source>
</evidence>
<accession>A0ABU0IPJ6</accession>
<keyword evidence="3" id="KW-1185">Reference proteome</keyword>